<feature type="compositionally biased region" description="Polar residues" evidence="3">
    <location>
        <begin position="453"/>
        <end position="466"/>
    </location>
</feature>
<feature type="domain" description="C2" evidence="4">
    <location>
        <begin position="21"/>
        <end position="157"/>
    </location>
</feature>
<dbReference type="PANTHER" id="PTHR45911">
    <property type="entry name" value="C2 DOMAIN-CONTAINING PROTEIN"/>
    <property type="match status" value="1"/>
</dbReference>
<name>A0ABR1J7B1_9AGAR</name>
<feature type="region of interest" description="Disordered" evidence="3">
    <location>
        <begin position="357"/>
        <end position="380"/>
    </location>
</feature>
<dbReference type="InterPro" id="IPR035892">
    <property type="entry name" value="C2_domain_sf"/>
</dbReference>
<dbReference type="CDD" id="cd00030">
    <property type="entry name" value="C2"/>
    <property type="match status" value="1"/>
</dbReference>
<evidence type="ECO:0000313" key="5">
    <source>
        <dbReference type="EMBL" id="KAK7448522.1"/>
    </source>
</evidence>
<feature type="compositionally biased region" description="Low complexity" evidence="3">
    <location>
        <begin position="418"/>
        <end position="428"/>
    </location>
</feature>
<feature type="compositionally biased region" description="Basic and acidic residues" evidence="3">
    <location>
        <begin position="665"/>
        <end position="681"/>
    </location>
</feature>
<dbReference type="SMART" id="SM00239">
    <property type="entry name" value="C2"/>
    <property type="match status" value="1"/>
</dbReference>
<comment type="caution">
    <text evidence="5">The sequence shown here is derived from an EMBL/GenBank/DDBJ whole genome shotgun (WGS) entry which is preliminary data.</text>
</comment>
<dbReference type="EMBL" id="JBANRG010000038">
    <property type="protein sequence ID" value="KAK7448522.1"/>
    <property type="molecule type" value="Genomic_DNA"/>
</dbReference>
<dbReference type="PANTHER" id="PTHR45911:SF4">
    <property type="entry name" value="MULTIPLE C2 AND TRANSMEMBRANE DOMAIN-CONTAINING PROTEIN"/>
    <property type="match status" value="1"/>
</dbReference>
<dbReference type="Proteomes" id="UP001498398">
    <property type="component" value="Unassembled WGS sequence"/>
</dbReference>
<evidence type="ECO:0000256" key="1">
    <source>
        <dbReference type="ARBA" id="ARBA00022723"/>
    </source>
</evidence>
<keyword evidence="6" id="KW-1185">Reference proteome</keyword>
<feature type="region of interest" description="Disordered" evidence="3">
    <location>
        <begin position="652"/>
        <end position="719"/>
    </location>
</feature>
<sequence length="719" mass="78834">MSSLLSKIHESVSHAKHNAHDLAQVTKAFAEEKLLDVKYVDLEIQFIGASGLPKMDAFGLADPYFVASLHSHVDPAQHQNQNEDASSSRISFVSTVQPHTLTPVWNEIWRVRNVPSTTDLVVEILDKDIGAPRDDYIGKFKVSVNPGAKECEIEGPILDLGKVVGLRKDRGSFWLKITSQPSPLPPPISTLPSFLFAGPIRYSIHFSPTVGLLTNLPDARLYCTWKMYLVGVGVWFREEVRDEEQAQIEGAEASSDNANANDTEKPPPLPPRPNQRPGSPSSVSSLPNPHSPPSSQQHHLAKPKHFRPIHQHWNTQYKAAQSIFGTGPSSFAVRSGIQAGHRMLYARSTRNGFGVLGEGKKAGGNNSDAPTPTPAHDRNEEAKRIGEDLKRLLCGSVNVNPNDTRQAPGLLKAFSTSNNNNANANANAPEGESALSTAERESSGIIDPPPPQTQGQSQNSPKSRTSNRIKPTIYTYIISSEDDSFRFSETGAPFFVDFASKHALHANCCERVRYSGEFHPRPRLASGLGWAGFSDDMKDDEVEWELVFDNNSGTYAPNEKHLPLLKGLFEGNFCGGPLFPSDDINSTTTKPDMSKKSPSGLHIITYSQSNPELKKSVEATREYALKYRGVKKEDFEPRVGEGEVTLSYKASTRRPGISSIGGKQKAGEVKEKLGLEGRMKNGLEQVEGYDDEPEEGEGEGGEEGKGLRDRLRKMGVGRE</sequence>
<evidence type="ECO:0000256" key="2">
    <source>
        <dbReference type="ARBA" id="ARBA00022837"/>
    </source>
</evidence>
<dbReference type="InterPro" id="IPR000008">
    <property type="entry name" value="C2_dom"/>
</dbReference>
<feature type="region of interest" description="Disordered" evidence="3">
    <location>
        <begin position="399"/>
        <end position="466"/>
    </location>
</feature>
<dbReference type="Pfam" id="PF00168">
    <property type="entry name" value="C2"/>
    <property type="match status" value="1"/>
</dbReference>
<feature type="compositionally biased region" description="Low complexity" evidence="3">
    <location>
        <begin position="275"/>
        <end position="288"/>
    </location>
</feature>
<evidence type="ECO:0000313" key="6">
    <source>
        <dbReference type="Proteomes" id="UP001498398"/>
    </source>
</evidence>
<dbReference type="PROSITE" id="PS50004">
    <property type="entry name" value="C2"/>
    <property type="match status" value="1"/>
</dbReference>
<evidence type="ECO:0000259" key="4">
    <source>
        <dbReference type="PROSITE" id="PS50004"/>
    </source>
</evidence>
<feature type="region of interest" description="Disordered" evidence="3">
    <location>
        <begin position="246"/>
        <end position="303"/>
    </location>
</feature>
<reference evidence="5 6" key="1">
    <citation type="submission" date="2024-01" db="EMBL/GenBank/DDBJ databases">
        <title>A draft genome for the cacao thread blight pathogen Marasmiellus scandens.</title>
        <authorList>
            <person name="Baruah I.K."/>
            <person name="Leung J."/>
            <person name="Bukari Y."/>
            <person name="Amoako-Attah I."/>
            <person name="Meinhardt L.W."/>
            <person name="Bailey B.A."/>
            <person name="Cohen S.P."/>
        </authorList>
    </citation>
    <scope>NUCLEOTIDE SEQUENCE [LARGE SCALE GENOMIC DNA]</scope>
    <source>
        <strain evidence="5 6">GH-19</strain>
    </source>
</reference>
<accession>A0ABR1J7B1</accession>
<feature type="compositionally biased region" description="Basic residues" evidence="3">
    <location>
        <begin position="710"/>
        <end position="719"/>
    </location>
</feature>
<gene>
    <name evidence="5" type="ORF">VKT23_013784</name>
</gene>
<proteinExistence type="predicted"/>
<evidence type="ECO:0000256" key="3">
    <source>
        <dbReference type="SAM" id="MobiDB-lite"/>
    </source>
</evidence>
<keyword evidence="1" id="KW-0479">Metal-binding</keyword>
<feature type="compositionally biased region" description="Acidic residues" evidence="3">
    <location>
        <begin position="687"/>
        <end position="701"/>
    </location>
</feature>
<dbReference type="Gene3D" id="2.60.40.150">
    <property type="entry name" value="C2 domain"/>
    <property type="match status" value="1"/>
</dbReference>
<dbReference type="SUPFAM" id="SSF49562">
    <property type="entry name" value="C2 domain (Calcium/lipid-binding domain, CaLB)"/>
    <property type="match status" value="1"/>
</dbReference>
<protein>
    <recommendedName>
        <fullName evidence="4">C2 domain-containing protein</fullName>
    </recommendedName>
</protein>
<keyword evidence="2" id="KW-0106">Calcium</keyword>
<organism evidence="5 6">
    <name type="scientific">Marasmiellus scandens</name>
    <dbReference type="NCBI Taxonomy" id="2682957"/>
    <lineage>
        <taxon>Eukaryota</taxon>
        <taxon>Fungi</taxon>
        <taxon>Dikarya</taxon>
        <taxon>Basidiomycota</taxon>
        <taxon>Agaricomycotina</taxon>
        <taxon>Agaricomycetes</taxon>
        <taxon>Agaricomycetidae</taxon>
        <taxon>Agaricales</taxon>
        <taxon>Marasmiineae</taxon>
        <taxon>Omphalotaceae</taxon>
        <taxon>Marasmiellus</taxon>
    </lineage>
</organism>